<organism evidence="1 2">
    <name type="scientific">Desulfitobacterium dehalogenans</name>
    <dbReference type="NCBI Taxonomy" id="36854"/>
    <lineage>
        <taxon>Bacteria</taxon>
        <taxon>Bacillati</taxon>
        <taxon>Bacillota</taxon>
        <taxon>Clostridia</taxon>
        <taxon>Eubacteriales</taxon>
        <taxon>Desulfitobacteriaceae</taxon>
        <taxon>Desulfitobacterium</taxon>
    </lineage>
</organism>
<name>A0A7C6Z4P0_9FIRM</name>
<gene>
    <name evidence="1" type="ORF">GX523_09765</name>
</gene>
<proteinExistence type="predicted"/>
<dbReference type="EMBL" id="DUTF01000222">
    <property type="protein sequence ID" value="HHY27010.1"/>
    <property type="molecule type" value="Genomic_DNA"/>
</dbReference>
<accession>A0A7C6Z4P0</accession>
<comment type="caution">
    <text evidence="1">The sequence shown here is derived from an EMBL/GenBank/DDBJ whole genome shotgun (WGS) entry which is preliminary data.</text>
</comment>
<dbReference type="Proteomes" id="UP000553059">
    <property type="component" value="Unassembled WGS sequence"/>
</dbReference>
<sequence length="69" mass="7706">MNGGKRVLLIMDSYFTDLSSNVGEGGVAPLLAENVPELIAIWYAYDVEQINALMDVFEPYVVIMKRVLL</sequence>
<protein>
    <submittedName>
        <fullName evidence="1">Uncharacterized protein</fullName>
    </submittedName>
</protein>
<evidence type="ECO:0000313" key="2">
    <source>
        <dbReference type="Proteomes" id="UP000553059"/>
    </source>
</evidence>
<reference evidence="1 2" key="1">
    <citation type="journal article" date="2020" name="Biotechnol. Biofuels">
        <title>New insights from the biogas microbiome by comprehensive genome-resolved metagenomics of nearly 1600 species originating from multiple anaerobic digesters.</title>
        <authorList>
            <person name="Campanaro S."/>
            <person name="Treu L."/>
            <person name="Rodriguez-R L.M."/>
            <person name="Kovalovszki A."/>
            <person name="Ziels R.M."/>
            <person name="Maus I."/>
            <person name="Zhu X."/>
            <person name="Kougias P.G."/>
            <person name="Basile A."/>
            <person name="Luo G."/>
            <person name="Schluter A."/>
            <person name="Konstantinidis K.T."/>
            <person name="Angelidaki I."/>
        </authorList>
    </citation>
    <scope>NUCLEOTIDE SEQUENCE [LARGE SCALE GENOMIC DNA]</scope>
    <source>
        <strain evidence="1">AS05jafATM_4</strain>
    </source>
</reference>
<dbReference type="AlphaFoldDB" id="A0A7C6Z4P0"/>
<evidence type="ECO:0000313" key="1">
    <source>
        <dbReference type="EMBL" id="HHY27010.1"/>
    </source>
</evidence>